<evidence type="ECO:0000256" key="1">
    <source>
        <dbReference type="SAM" id="MobiDB-lite"/>
    </source>
</evidence>
<keyword evidence="3" id="KW-1185">Reference proteome</keyword>
<protein>
    <submittedName>
        <fullName evidence="2">Uncharacterized protein</fullName>
    </submittedName>
</protein>
<organism evidence="2 3">
    <name type="scientific">Mycena alexandri</name>
    <dbReference type="NCBI Taxonomy" id="1745969"/>
    <lineage>
        <taxon>Eukaryota</taxon>
        <taxon>Fungi</taxon>
        <taxon>Dikarya</taxon>
        <taxon>Basidiomycota</taxon>
        <taxon>Agaricomycotina</taxon>
        <taxon>Agaricomycetes</taxon>
        <taxon>Agaricomycetidae</taxon>
        <taxon>Agaricales</taxon>
        <taxon>Marasmiineae</taxon>
        <taxon>Mycenaceae</taxon>
        <taxon>Mycena</taxon>
    </lineage>
</organism>
<dbReference type="AlphaFoldDB" id="A0AAD6SZH9"/>
<dbReference type="EMBL" id="JARJCM010000040">
    <property type="protein sequence ID" value="KAJ7036901.1"/>
    <property type="molecule type" value="Genomic_DNA"/>
</dbReference>
<evidence type="ECO:0000313" key="2">
    <source>
        <dbReference type="EMBL" id="KAJ7036901.1"/>
    </source>
</evidence>
<feature type="region of interest" description="Disordered" evidence="1">
    <location>
        <begin position="49"/>
        <end position="68"/>
    </location>
</feature>
<comment type="caution">
    <text evidence="2">The sequence shown here is derived from an EMBL/GenBank/DDBJ whole genome shotgun (WGS) entry which is preliminary data.</text>
</comment>
<sequence>MGSTPRVVANEVGKDASEEENSSALMLVLVVVEAVLLALRAWLDEQNNLSQPVAEKRPSSNGEGVQREKFEAEIQECPEAPPLGPICLPGINGLRLPKAWTVWVKTLVGHEVLSATIPPTRYFQARTPETALDKKSKGPISSIWAPFGLPKGLLESPCSELSACEVGTTSEDINLFAISSGMGIRWAIGLVLGLLESPGLGLLHTRQPVNGLRGGLPAGDCLGSRLVGEVLAKAIGRCPEIIPNLSVRLLAGYPLFFCNVSSASHCSISSSLDSPSAPWILILILPSPGRRPSLQINIAQDWNLISLDYVLITCSGGATGTILYTQVFSQEKGKLIKHIVVGLHGTVLLRNAGSRNYPGVHALSSYTIFPGPLRIPTAELSVAGGRRKTSKLAEGFLTTLRPRLGTTAS</sequence>
<dbReference type="Proteomes" id="UP001218188">
    <property type="component" value="Unassembled WGS sequence"/>
</dbReference>
<gene>
    <name evidence="2" type="ORF">C8F04DRAFT_1180925</name>
</gene>
<accession>A0AAD6SZH9</accession>
<evidence type="ECO:0000313" key="3">
    <source>
        <dbReference type="Proteomes" id="UP001218188"/>
    </source>
</evidence>
<reference evidence="2" key="1">
    <citation type="submission" date="2023-03" db="EMBL/GenBank/DDBJ databases">
        <title>Massive genome expansion in bonnet fungi (Mycena s.s.) driven by repeated elements and novel gene families across ecological guilds.</title>
        <authorList>
            <consortium name="Lawrence Berkeley National Laboratory"/>
            <person name="Harder C.B."/>
            <person name="Miyauchi S."/>
            <person name="Viragh M."/>
            <person name="Kuo A."/>
            <person name="Thoen E."/>
            <person name="Andreopoulos B."/>
            <person name="Lu D."/>
            <person name="Skrede I."/>
            <person name="Drula E."/>
            <person name="Henrissat B."/>
            <person name="Morin E."/>
            <person name="Kohler A."/>
            <person name="Barry K."/>
            <person name="LaButti K."/>
            <person name="Morin E."/>
            <person name="Salamov A."/>
            <person name="Lipzen A."/>
            <person name="Mereny Z."/>
            <person name="Hegedus B."/>
            <person name="Baldrian P."/>
            <person name="Stursova M."/>
            <person name="Weitz H."/>
            <person name="Taylor A."/>
            <person name="Grigoriev I.V."/>
            <person name="Nagy L.G."/>
            <person name="Martin F."/>
            <person name="Kauserud H."/>
        </authorList>
    </citation>
    <scope>NUCLEOTIDE SEQUENCE</scope>
    <source>
        <strain evidence="2">CBHHK200</strain>
    </source>
</reference>
<proteinExistence type="predicted"/>
<name>A0AAD6SZH9_9AGAR</name>